<dbReference type="Gene3D" id="1.20.120.1020">
    <property type="entry name" value="Prion-inhibition and propagation, HeLo domain"/>
    <property type="match status" value="1"/>
</dbReference>
<feature type="domain" description="Protein kinase" evidence="1">
    <location>
        <begin position="156"/>
        <end position="453"/>
    </location>
</feature>
<dbReference type="PANTHER" id="PTHR37542">
    <property type="entry name" value="HELO DOMAIN-CONTAINING PROTEIN-RELATED"/>
    <property type="match status" value="1"/>
</dbReference>
<dbReference type="InterPro" id="IPR011009">
    <property type="entry name" value="Kinase-like_dom_sf"/>
</dbReference>
<name>A0AAN6TXY8_9PEZI</name>
<dbReference type="PROSITE" id="PS50011">
    <property type="entry name" value="PROTEIN_KINASE_DOM"/>
    <property type="match status" value="1"/>
</dbReference>
<dbReference type="InterPro" id="IPR038305">
    <property type="entry name" value="HeLo_sf"/>
</dbReference>
<dbReference type="RefSeq" id="XP_062645662.1">
    <property type="nucleotide sequence ID" value="XM_062797127.1"/>
</dbReference>
<dbReference type="Pfam" id="PF14479">
    <property type="entry name" value="HeLo"/>
    <property type="match status" value="1"/>
</dbReference>
<dbReference type="PANTHER" id="PTHR37542:SF3">
    <property type="entry name" value="PRION-INHIBITION AND PROPAGATION HELO DOMAIN-CONTAINING PROTEIN"/>
    <property type="match status" value="1"/>
</dbReference>
<dbReference type="InterPro" id="IPR029498">
    <property type="entry name" value="HeLo_dom"/>
</dbReference>
<organism evidence="2 3">
    <name type="scientific">Parathielavia appendiculata</name>
    <dbReference type="NCBI Taxonomy" id="2587402"/>
    <lineage>
        <taxon>Eukaryota</taxon>
        <taxon>Fungi</taxon>
        <taxon>Dikarya</taxon>
        <taxon>Ascomycota</taxon>
        <taxon>Pezizomycotina</taxon>
        <taxon>Sordariomycetes</taxon>
        <taxon>Sordariomycetidae</taxon>
        <taxon>Sordariales</taxon>
        <taxon>Chaetomiaceae</taxon>
        <taxon>Parathielavia</taxon>
    </lineage>
</organism>
<dbReference type="GO" id="GO:0004672">
    <property type="term" value="F:protein kinase activity"/>
    <property type="evidence" value="ECO:0007669"/>
    <property type="project" value="InterPro"/>
</dbReference>
<comment type="caution">
    <text evidence="2">The sequence shown here is derived from an EMBL/GenBank/DDBJ whole genome shotgun (WGS) entry which is preliminary data.</text>
</comment>
<evidence type="ECO:0000313" key="3">
    <source>
        <dbReference type="Proteomes" id="UP001302602"/>
    </source>
</evidence>
<sequence length="453" mass="50010">MATEFAGLALGVTSLLVPFKGALDGYASLLRLWDSFSNSSFYSLKLRIERDRLRAWGDLYGLNAVAQTPSRFEAESEHTRRLIADALSEIKAATMDVEKLASRYGLQPAGPDAAPGAETQLPTYETIRRRAEEQKDANSKLSKSKRCTISGMLWVLRDEERLGALLQRLVYLNDSLEKLCPKDDILLLALGLSSYILPSVKQPANLSSIEESSKELLACCAMMKRLQIISDVSYVETVSHKSLININNITNGAARQTATLLRPDGNFNVLVEWKDIAGGLTCGQRTEAIARFSLLSCVGLVNDMPVLDSGHDQRFGIVFAFPALDIRMPLMLSQLISDPAYAAPLGDRLALAQTLALAVLLVHSARWLHKSLQGNNIVFFPQRLSGRMHPGSPFVACFDYARPQQAEPIDRPKQVAGYVDVYRNPEWNAGFTRLCDTYSLGVLLFEIAILEAT</sequence>
<protein>
    <recommendedName>
        <fullName evidence="1">Protein kinase domain-containing protein</fullName>
    </recommendedName>
</protein>
<evidence type="ECO:0000259" key="1">
    <source>
        <dbReference type="PROSITE" id="PS50011"/>
    </source>
</evidence>
<accession>A0AAN6TXY8</accession>
<dbReference type="AlphaFoldDB" id="A0AAN6TXY8"/>
<keyword evidence="3" id="KW-1185">Reference proteome</keyword>
<evidence type="ECO:0000313" key="2">
    <source>
        <dbReference type="EMBL" id="KAK4121891.1"/>
    </source>
</evidence>
<dbReference type="SUPFAM" id="SSF56112">
    <property type="entry name" value="Protein kinase-like (PK-like)"/>
    <property type="match status" value="1"/>
</dbReference>
<reference evidence="2" key="1">
    <citation type="journal article" date="2023" name="Mol. Phylogenet. Evol.">
        <title>Genome-scale phylogeny and comparative genomics of the fungal order Sordariales.</title>
        <authorList>
            <person name="Hensen N."/>
            <person name="Bonometti L."/>
            <person name="Westerberg I."/>
            <person name="Brannstrom I.O."/>
            <person name="Guillou S."/>
            <person name="Cros-Aarteil S."/>
            <person name="Calhoun S."/>
            <person name="Haridas S."/>
            <person name="Kuo A."/>
            <person name="Mondo S."/>
            <person name="Pangilinan J."/>
            <person name="Riley R."/>
            <person name="LaButti K."/>
            <person name="Andreopoulos B."/>
            <person name="Lipzen A."/>
            <person name="Chen C."/>
            <person name="Yan M."/>
            <person name="Daum C."/>
            <person name="Ng V."/>
            <person name="Clum A."/>
            <person name="Steindorff A."/>
            <person name="Ohm R.A."/>
            <person name="Martin F."/>
            <person name="Silar P."/>
            <person name="Natvig D.O."/>
            <person name="Lalanne C."/>
            <person name="Gautier V."/>
            <person name="Ament-Velasquez S.L."/>
            <person name="Kruys A."/>
            <person name="Hutchinson M.I."/>
            <person name="Powell A.J."/>
            <person name="Barry K."/>
            <person name="Miller A.N."/>
            <person name="Grigoriev I.V."/>
            <person name="Debuchy R."/>
            <person name="Gladieux P."/>
            <person name="Hiltunen Thoren M."/>
            <person name="Johannesson H."/>
        </authorList>
    </citation>
    <scope>NUCLEOTIDE SEQUENCE</scope>
    <source>
        <strain evidence="2">CBS 731.68</strain>
    </source>
</reference>
<dbReference type="GO" id="GO:0005524">
    <property type="term" value="F:ATP binding"/>
    <property type="evidence" value="ECO:0007669"/>
    <property type="project" value="InterPro"/>
</dbReference>
<dbReference type="EMBL" id="MU853232">
    <property type="protein sequence ID" value="KAK4121891.1"/>
    <property type="molecule type" value="Genomic_DNA"/>
</dbReference>
<dbReference type="InterPro" id="IPR000719">
    <property type="entry name" value="Prot_kinase_dom"/>
</dbReference>
<proteinExistence type="predicted"/>
<reference evidence="2" key="2">
    <citation type="submission" date="2023-05" db="EMBL/GenBank/DDBJ databases">
        <authorList>
            <consortium name="Lawrence Berkeley National Laboratory"/>
            <person name="Steindorff A."/>
            <person name="Hensen N."/>
            <person name="Bonometti L."/>
            <person name="Westerberg I."/>
            <person name="Brannstrom I.O."/>
            <person name="Guillou S."/>
            <person name="Cros-Aarteil S."/>
            <person name="Calhoun S."/>
            <person name="Haridas S."/>
            <person name="Kuo A."/>
            <person name="Mondo S."/>
            <person name="Pangilinan J."/>
            <person name="Riley R."/>
            <person name="Labutti K."/>
            <person name="Andreopoulos B."/>
            <person name="Lipzen A."/>
            <person name="Chen C."/>
            <person name="Yanf M."/>
            <person name="Daum C."/>
            <person name="Ng V."/>
            <person name="Clum A."/>
            <person name="Ohm R."/>
            <person name="Martin F."/>
            <person name="Silar P."/>
            <person name="Natvig D."/>
            <person name="Lalanne C."/>
            <person name="Gautier V."/>
            <person name="Ament-Velasquez S.L."/>
            <person name="Kruys A."/>
            <person name="Hutchinson M.I."/>
            <person name="Powell A.J."/>
            <person name="Barry K."/>
            <person name="Miller A.N."/>
            <person name="Grigoriev I.V."/>
            <person name="Debuchy R."/>
            <person name="Gladieux P."/>
            <person name="Thoren M.H."/>
            <person name="Johannesson H."/>
        </authorList>
    </citation>
    <scope>NUCLEOTIDE SEQUENCE</scope>
    <source>
        <strain evidence="2">CBS 731.68</strain>
    </source>
</reference>
<dbReference type="Gene3D" id="1.10.510.10">
    <property type="entry name" value="Transferase(Phosphotransferase) domain 1"/>
    <property type="match status" value="1"/>
</dbReference>
<dbReference type="Proteomes" id="UP001302602">
    <property type="component" value="Unassembled WGS sequence"/>
</dbReference>
<gene>
    <name evidence="2" type="ORF">N657DRAFT_691854</name>
</gene>
<dbReference type="GeneID" id="87833894"/>